<accession>A0AA35G7P6</accession>
<dbReference type="SUPFAM" id="SSF53067">
    <property type="entry name" value="Actin-like ATPase domain"/>
    <property type="match status" value="1"/>
</dbReference>
<organism evidence="4 5">
    <name type="scientific">Caldinitratiruptor microaerophilus</name>
    <dbReference type="NCBI Taxonomy" id="671077"/>
    <lineage>
        <taxon>Bacteria</taxon>
        <taxon>Bacillati</taxon>
        <taxon>Bacillota</taxon>
        <taxon>Clostridia</taxon>
        <taxon>Eubacteriales</taxon>
        <taxon>Symbiobacteriaceae</taxon>
        <taxon>Caldinitratiruptor</taxon>
    </lineage>
</organism>
<dbReference type="InterPro" id="IPR043129">
    <property type="entry name" value="ATPase_NBD"/>
</dbReference>
<keyword evidence="5" id="KW-1185">Reference proteome</keyword>
<dbReference type="GO" id="GO:0017168">
    <property type="term" value="F:5-oxoprolinase (ATP-hydrolyzing) activity"/>
    <property type="evidence" value="ECO:0007669"/>
    <property type="project" value="TreeGrafter"/>
</dbReference>
<name>A0AA35G7P6_9FIRM</name>
<protein>
    <submittedName>
        <fullName evidence="4">Methylhydantoinase</fullName>
    </submittedName>
</protein>
<evidence type="ECO:0000259" key="3">
    <source>
        <dbReference type="Pfam" id="PF19278"/>
    </source>
</evidence>
<dbReference type="Proteomes" id="UP001163687">
    <property type="component" value="Chromosome"/>
</dbReference>
<evidence type="ECO:0000259" key="1">
    <source>
        <dbReference type="Pfam" id="PF01968"/>
    </source>
</evidence>
<dbReference type="InterPro" id="IPR002821">
    <property type="entry name" value="Hydantoinase_A"/>
</dbReference>
<feature type="domain" description="Hydantoinase A/oxoprolinase" evidence="1">
    <location>
        <begin position="203"/>
        <end position="489"/>
    </location>
</feature>
<proteinExistence type="predicted"/>
<dbReference type="PANTHER" id="PTHR11365">
    <property type="entry name" value="5-OXOPROLINASE RELATED"/>
    <property type="match status" value="1"/>
</dbReference>
<evidence type="ECO:0000259" key="2">
    <source>
        <dbReference type="Pfam" id="PF05378"/>
    </source>
</evidence>
<evidence type="ECO:0000313" key="4">
    <source>
        <dbReference type="EMBL" id="BDG59538.1"/>
    </source>
</evidence>
<dbReference type="Pfam" id="PF19278">
    <property type="entry name" value="Hydant_A_C"/>
    <property type="match status" value="1"/>
</dbReference>
<dbReference type="Gene3D" id="3.30.420.40">
    <property type="match status" value="1"/>
</dbReference>
<dbReference type="GO" id="GO:0005829">
    <property type="term" value="C:cytosol"/>
    <property type="evidence" value="ECO:0007669"/>
    <property type="project" value="TreeGrafter"/>
</dbReference>
<feature type="domain" description="Hydantoinase/oxoprolinase N-terminal" evidence="2">
    <location>
        <begin position="4"/>
        <end position="180"/>
    </location>
</feature>
<dbReference type="InterPro" id="IPR045079">
    <property type="entry name" value="Oxoprolinase-like"/>
</dbReference>
<dbReference type="KEGG" id="cmic:caldi_06280"/>
<dbReference type="EMBL" id="AP025628">
    <property type="protein sequence ID" value="BDG59538.1"/>
    <property type="molecule type" value="Genomic_DNA"/>
</dbReference>
<dbReference type="SUPFAM" id="SSF53474">
    <property type="entry name" value="alpha/beta-Hydrolases"/>
    <property type="match status" value="1"/>
</dbReference>
<evidence type="ECO:0000313" key="5">
    <source>
        <dbReference type="Proteomes" id="UP001163687"/>
    </source>
</evidence>
<dbReference type="Pfam" id="PF05378">
    <property type="entry name" value="Hydant_A_N"/>
    <property type="match status" value="1"/>
</dbReference>
<dbReference type="InterPro" id="IPR049517">
    <property type="entry name" value="ACX-like_C"/>
</dbReference>
<feature type="domain" description="Acetophenone carboxylase-like C-terminal" evidence="3">
    <location>
        <begin position="502"/>
        <end position="676"/>
    </location>
</feature>
<dbReference type="Pfam" id="PF01968">
    <property type="entry name" value="Hydantoinase_A"/>
    <property type="match status" value="1"/>
</dbReference>
<dbReference type="InterPro" id="IPR008040">
    <property type="entry name" value="Hydant_A_N"/>
</dbReference>
<dbReference type="RefSeq" id="WP_264843658.1">
    <property type="nucleotide sequence ID" value="NZ_AP025628.1"/>
</dbReference>
<dbReference type="PANTHER" id="PTHR11365:SF23">
    <property type="entry name" value="HYPOTHETICAL 5-OXOPROLINASE (EUROFUNG)-RELATED"/>
    <property type="match status" value="1"/>
</dbReference>
<sequence length="686" mass="72898">MQVRVGVDVGGTFTDVSLFDPDSGTVHVFKLLSTPHDQSVAIVDGIRAILDQAGASPADVVYLAHGTTVATNALLEHKGARVGLITTRGFADLLDIGRQKRPSLYDLFADKPPAIVPRYLREEVAERLRSDGTVLVPLDPDEVEAAVESLARRGIEALAICFLHAYRNPEHEARARDVAEGTAPHLYVSASHEVAPEFREYERFSTTVINAYLGPVMSRYIKNLGDRVRDLGVAVEPFVTQSNGGIISLRTVQDNPVRTALSGPSAGVVGASYVARTAGFEDIITFDMGGTSTDVCLVKSGTPTVSSQRSISGYPIRVPMVDIHTIGAGGGSIAWIDPAGALRVGPESAGARPGPAAYGLGGDRATVTDANVVLGRLNPRYLLGGRVAIDYAAAERAVGRLAQGLGVPAVEAAMGVLRVVNSNMARAIRAVSVDKGEDPRSYVLLAFGGAGPVHAAELAAELGMSTVLVPTRPGILCAMGLLATDLRSDYVRSRVLPAVPEAVPEVNRVFAEMEALAGDWLDREGVPPEKRRFVRSVDMRYSRQNHELPVAVPDGEFTVQVLEQVVGDFHLGHEKNYGFADPSSPVHFVNFRLVAMGDAPKLPIAALAKGTGTPPPDAVLERRPVFFPAAGDYVETPVYARDHLRAGDRFEGPAIVEQLDTTTVVPPGCAVTVDAYGNLVVEVGRA</sequence>
<reference evidence="4" key="1">
    <citation type="submission" date="2022-03" db="EMBL/GenBank/DDBJ databases">
        <title>Complete genome sequence of Caldinitratiruptor microaerophilus.</title>
        <authorList>
            <person name="Mukaiyama R."/>
            <person name="Nishiyama T."/>
            <person name="Ueda K."/>
        </authorList>
    </citation>
    <scope>NUCLEOTIDE SEQUENCE</scope>
    <source>
        <strain evidence="4">JCM 16183</strain>
    </source>
</reference>
<gene>
    <name evidence="4" type="ORF">caldi_06280</name>
</gene>
<dbReference type="GO" id="GO:0006749">
    <property type="term" value="P:glutathione metabolic process"/>
    <property type="evidence" value="ECO:0007669"/>
    <property type="project" value="TreeGrafter"/>
</dbReference>
<dbReference type="AlphaFoldDB" id="A0AA35G7P6"/>
<dbReference type="InterPro" id="IPR029058">
    <property type="entry name" value="AB_hydrolase_fold"/>
</dbReference>